<dbReference type="Gene3D" id="1.10.357.10">
    <property type="entry name" value="Tetracycline Repressor, domain 2"/>
    <property type="match status" value="1"/>
</dbReference>
<dbReference type="PRINTS" id="PR00455">
    <property type="entry name" value="HTHTETR"/>
</dbReference>
<comment type="caution">
    <text evidence="4">The sequence shown here is derived from an EMBL/GenBank/DDBJ whole genome shotgun (WGS) entry which is preliminary data.</text>
</comment>
<evidence type="ECO:0000256" key="2">
    <source>
        <dbReference type="PROSITE-ProRule" id="PRU00335"/>
    </source>
</evidence>
<dbReference type="OrthoDB" id="270177at2"/>
<dbReference type="PANTHER" id="PTHR30055:SF146">
    <property type="entry name" value="HTH-TYPE TRANSCRIPTIONAL DUAL REGULATOR CECR"/>
    <property type="match status" value="1"/>
</dbReference>
<dbReference type="GO" id="GO:0003700">
    <property type="term" value="F:DNA-binding transcription factor activity"/>
    <property type="evidence" value="ECO:0007669"/>
    <property type="project" value="TreeGrafter"/>
</dbReference>
<evidence type="ECO:0000313" key="4">
    <source>
        <dbReference type="EMBL" id="ERL56601.1"/>
    </source>
</evidence>
<organism evidence="4 5">
    <name type="scientific">Psychrobacter aquaticus CMS 56</name>
    <dbReference type="NCBI Taxonomy" id="1354303"/>
    <lineage>
        <taxon>Bacteria</taxon>
        <taxon>Pseudomonadati</taxon>
        <taxon>Pseudomonadota</taxon>
        <taxon>Gammaproteobacteria</taxon>
        <taxon>Moraxellales</taxon>
        <taxon>Moraxellaceae</taxon>
        <taxon>Psychrobacter</taxon>
    </lineage>
</organism>
<gene>
    <name evidence="4" type="ORF">M917_0627</name>
</gene>
<proteinExistence type="predicted"/>
<evidence type="ECO:0000259" key="3">
    <source>
        <dbReference type="PROSITE" id="PS50977"/>
    </source>
</evidence>
<dbReference type="Proteomes" id="UP000016761">
    <property type="component" value="Unassembled WGS sequence"/>
</dbReference>
<protein>
    <submittedName>
        <fullName evidence="4">Transcriptional regulator, TetR family</fullName>
    </submittedName>
</protein>
<keyword evidence="1 2" id="KW-0238">DNA-binding</keyword>
<dbReference type="InterPro" id="IPR001647">
    <property type="entry name" value="HTH_TetR"/>
</dbReference>
<dbReference type="PATRIC" id="fig|1354303.4.peg.617"/>
<feature type="domain" description="HTH tetR-type" evidence="3">
    <location>
        <begin position="21"/>
        <end position="81"/>
    </location>
</feature>
<dbReference type="SUPFAM" id="SSF46689">
    <property type="entry name" value="Homeodomain-like"/>
    <property type="match status" value="1"/>
</dbReference>
<dbReference type="eggNOG" id="COG1309">
    <property type="taxonomic scope" value="Bacteria"/>
</dbReference>
<reference evidence="4 5" key="1">
    <citation type="journal article" date="2013" name="Genome Announc.">
        <title>Draft Genome Sequence of Psychrobacter aquaticus Strain CMS 56T, Isolated from a Cyanobacterial Mat Sample Collected from Water Bodies in the McMurdo Dry Valley Region of Antarctica.</title>
        <authorList>
            <person name="Reddy G.S."/>
            <person name="Ara S."/>
            <person name="Singh A."/>
            <person name="Kumar Pinnaka A."/>
            <person name="Shivaji S."/>
        </authorList>
    </citation>
    <scope>NUCLEOTIDE SEQUENCE [LARGE SCALE GENOMIC DNA]</scope>
    <source>
        <strain evidence="4 5">CMS 56</strain>
    </source>
</reference>
<dbReference type="PANTHER" id="PTHR30055">
    <property type="entry name" value="HTH-TYPE TRANSCRIPTIONAL REGULATOR RUTR"/>
    <property type="match status" value="1"/>
</dbReference>
<name>U4T921_9GAMM</name>
<dbReference type="STRING" id="1354303.M917_0627"/>
<dbReference type="EMBL" id="AUSW01000013">
    <property type="protein sequence ID" value="ERL56601.1"/>
    <property type="molecule type" value="Genomic_DNA"/>
</dbReference>
<keyword evidence="5" id="KW-1185">Reference proteome</keyword>
<dbReference type="AlphaFoldDB" id="U4T921"/>
<dbReference type="PROSITE" id="PS50977">
    <property type="entry name" value="HTH_TETR_2"/>
    <property type="match status" value="1"/>
</dbReference>
<dbReference type="RefSeq" id="WP_021813291.1">
    <property type="nucleotide sequence ID" value="NZ_AUSW01000013.1"/>
</dbReference>
<dbReference type="InterPro" id="IPR009057">
    <property type="entry name" value="Homeodomain-like_sf"/>
</dbReference>
<dbReference type="GO" id="GO:0000976">
    <property type="term" value="F:transcription cis-regulatory region binding"/>
    <property type="evidence" value="ECO:0007669"/>
    <property type="project" value="TreeGrafter"/>
</dbReference>
<dbReference type="Pfam" id="PF00440">
    <property type="entry name" value="TetR_N"/>
    <property type="match status" value="1"/>
</dbReference>
<evidence type="ECO:0000256" key="1">
    <source>
        <dbReference type="ARBA" id="ARBA00023125"/>
    </source>
</evidence>
<dbReference type="InterPro" id="IPR050109">
    <property type="entry name" value="HTH-type_TetR-like_transc_reg"/>
</dbReference>
<accession>U4T921</accession>
<feature type="DNA-binding region" description="H-T-H motif" evidence="2">
    <location>
        <begin position="44"/>
        <end position="63"/>
    </location>
</feature>
<evidence type="ECO:0000313" key="5">
    <source>
        <dbReference type="Proteomes" id="UP000016761"/>
    </source>
</evidence>
<sequence>MTKANQPAKRKGGRPSLSEVAKIDARILVAATALFLEHGVDGTTFEAIANKANVSKPTLYARYSTKSDLFEAMIRVNVTSAMPSIADLSEGLSTQDTLRLVGQKMIREATKPIPLGLMRLYITEAPRHGVLIREVDYIGREAAVVMLSEAIVPTLNSDAIDHARLIADKFIDMAFIPYLMRMLLGDTESSLDQRIDDAILCLKSLKLID</sequence>